<organism evidence="12 13">
    <name type="scientific">Candida theae</name>
    <dbReference type="NCBI Taxonomy" id="1198502"/>
    <lineage>
        <taxon>Eukaryota</taxon>
        <taxon>Fungi</taxon>
        <taxon>Dikarya</taxon>
        <taxon>Ascomycota</taxon>
        <taxon>Saccharomycotina</taxon>
        <taxon>Pichiomycetes</taxon>
        <taxon>Debaryomycetaceae</taxon>
        <taxon>Candida/Lodderomyces clade</taxon>
        <taxon>Candida</taxon>
    </lineage>
</organism>
<sequence>MITIDKLELLDTGTQIYLLTVFILSPVSVYFLYKQHKGSWRKKHEWATNFVAICIIILNINAWYFLIWSLKQHGDRLDRSSLHKELLKMNFEPIKVSGFTFDGERQHLLATLPQDSHSDMESNQQHDQSNAVEEKPANDQSNTQEEKSAKEKSAKEKSAKEQGKSGRRDTAESFNADGSFDCNTILVRDETSIAASKSYDLNQESDLKLLRDQLQVLSKNKDAYKLYFQDDPSQSEEYILRKKWFKFCGSAVWMDQYKVYFMVNRIVYAKDERRNNPTISVLSGQVFDKNWREIKGFKFPHSDLVFPTILPHDVDLGTREEKVVIGSEDPRIILNEYRNSDGDLMQEPLIIFNARRTKVKWARAMNIYRPFNDPQEVICLGIKDKKRSFIEKNWAPFIDHFNGENDGNSINFIYNFNPLRIIKCSLQTGECVKVSGPRFNPIDANDNAGVLRGGTNIIPIPDEFLPDTEVTRNRKYWLGIARSHNNDCGCMRELYRPHLFLMARLLTKEDSFELVYVSSMVDFNINPEPWSKGHSSKGTCRDGKSVLIPNSIAYWDVDYRDDADYLGVTFSEADRTNKLVHVKGILKHIHKVLHDSKKREVKDAGVGESAEPAERGAGRKTGEIELCNKLLGFCSTYLAGEYCEVAEKMFAW</sequence>
<comment type="subcellular location">
    <subcellularLocation>
        <location evidence="1">Membrane</location>
        <topology evidence="1">Single-pass type II membrane protein</topology>
    </subcellularLocation>
</comment>
<feature type="transmembrane region" description="Helical" evidence="11">
    <location>
        <begin position="45"/>
        <end position="66"/>
    </location>
</feature>
<dbReference type="InterPro" id="IPR021988">
    <property type="entry name" value="BMT1"/>
</dbReference>
<evidence type="ECO:0000256" key="3">
    <source>
        <dbReference type="ARBA" id="ARBA00022676"/>
    </source>
</evidence>
<evidence type="ECO:0000256" key="6">
    <source>
        <dbReference type="ARBA" id="ARBA00022968"/>
    </source>
</evidence>
<dbReference type="EMBL" id="JAIHNG010000078">
    <property type="protein sequence ID" value="KAI5961285.1"/>
    <property type="molecule type" value="Genomic_DNA"/>
</dbReference>
<keyword evidence="3" id="KW-0328">Glycosyltransferase</keyword>
<keyword evidence="4" id="KW-0808">Transferase</keyword>
<evidence type="ECO:0000313" key="12">
    <source>
        <dbReference type="EMBL" id="KAI5961285.1"/>
    </source>
</evidence>
<feature type="transmembrane region" description="Helical" evidence="11">
    <location>
        <begin position="16"/>
        <end position="33"/>
    </location>
</feature>
<evidence type="ECO:0000256" key="1">
    <source>
        <dbReference type="ARBA" id="ARBA00004606"/>
    </source>
</evidence>
<evidence type="ECO:0000256" key="8">
    <source>
        <dbReference type="ARBA" id="ARBA00023136"/>
    </source>
</evidence>
<evidence type="ECO:0000256" key="7">
    <source>
        <dbReference type="ARBA" id="ARBA00022989"/>
    </source>
</evidence>
<comment type="caution">
    <text evidence="12">The sequence shown here is derived from an EMBL/GenBank/DDBJ whole genome shotgun (WGS) entry which is preliminary data.</text>
</comment>
<dbReference type="Pfam" id="PF12141">
    <property type="entry name" value="BMT"/>
    <property type="match status" value="2"/>
</dbReference>
<dbReference type="Proteomes" id="UP001204833">
    <property type="component" value="Unassembled WGS sequence"/>
</dbReference>
<evidence type="ECO:0000313" key="13">
    <source>
        <dbReference type="Proteomes" id="UP001204833"/>
    </source>
</evidence>
<evidence type="ECO:0000256" key="2">
    <source>
        <dbReference type="ARBA" id="ARBA00009486"/>
    </source>
</evidence>
<accession>A0AAD5BGZ8</accession>
<evidence type="ECO:0000256" key="10">
    <source>
        <dbReference type="SAM" id="MobiDB-lite"/>
    </source>
</evidence>
<evidence type="ECO:0000256" key="11">
    <source>
        <dbReference type="SAM" id="Phobius"/>
    </source>
</evidence>
<keyword evidence="13" id="KW-1185">Reference proteome</keyword>
<evidence type="ECO:0000256" key="9">
    <source>
        <dbReference type="ARBA" id="ARBA00023316"/>
    </source>
</evidence>
<reference evidence="12 13" key="1">
    <citation type="journal article" date="2022" name="DNA Res.">
        <title>Genome analysis of five recently described species of the CUG-Ser clade uncovers Candida theae as a new hybrid lineage with pathogenic potential in the Candida parapsilosis species complex.</title>
        <authorList>
            <person name="Mixao V."/>
            <person name="Del Olmo V."/>
            <person name="Hegedusova E."/>
            <person name="Saus E."/>
            <person name="Pryszcz L."/>
            <person name="Cillingova A."/>
            <person name="Nosek J."/>
            <person name="Gabaldon T."/>
        </authorList>
    </citation>
    <scope>NUCLEOTIDE SEQUENCE [LARGE SCALE GENOMIC DNA]</scope>
    <source>
        <strain evidence="12 13">CBS 12239</strain>
    </source>
</reference>
<comment type="similarity">
    <text evidence="2">Belongs to the BMT family.</text>
</comment>
<evidence type="ECO:0000256" key="4">
    <source>
        <dbReference type="ARBA" id="ARBA00022679"/>
    </source>
</evidence>
<dbReference type="GeneID" id="76149846"/>
<dbReference type="GO" id="GO:0016020">
    <property type="term" value="C:membrane"/>
    <property type="evidence" value="ECO:0007669"/>
    <property type="project" value="UniProtKB-SubCell"/>
</dbReference>
<evidence type="ECO:0000256" key="5">
    <source>
        <dbReference type="ARBA" id="ARBA00022692"/>
    </source>
</evidence>
<keyword evidence="5 11" id="KW-0812">Transmembrane</keyword>
<dbReference type="GO" id="GO:0000030">
    <property type="term" value="F:mannosyltransferase activity"/>
    <property type="evidence" value="ECO:0007669"/>
    <property type="project" value="InterPro"/>
</dbReference>
<dbReference type="GO" id="GO:0071555">
    <property type="term" value="P:cell wall organization"/>
    <property type="evidence" value="ECO:0007669"/>
    <property type="project" value="UniProtKB-KW"/>
</dbReference>
<keyword evidence="6" id="KW-0735">Signal-anchor</keyword>
<keyword evidence="9" id="KW-0961">Cell wall biogenesis/degradation</keyword>
<dbReference type="AlphaFoldDB" id="A0AAD5BGZ8"/>
<dbReference type="RefSeq" id="XP_051609714.1">
    <property type="nucleotide sequence ID" value="XM_051751029.1"/>
</dbReference>
<proteinExistence type="inferred from homology"/>
<feature type="compositionally biased region" description="Basic and acidic residues" evidence="10">
    <location>
        <begin position="144"/>
        <end position="171"/>
    </location>
</feature>
<protein>
    <submittedName>
        <fullName evidence="12">Uncharacterized protein</fullName>
    </submittedName>
</protein>
<keyword evidence="8 11" id="KW-0472">Membrane</keyword>
<keyword evidence="7 11" id="KW-1133">Transmembrane helix</keyword>
<feature type="compositionally biased region" description="Polar residues" evidence="10">
    <location>
        <begin position="121"/>
        <end position="131"/>
    </location>
</feature>
<gene>
    <name evidence="12" type="ORF">KGF57_001787</name>
</gene>
<feature type="region of interest" description="Disordered" evidence="10">
    <location>
        <begin position="114"/>
        <end position="173"/>
    </location>
</feature>
<name>A0AAD5BGZ8_9ASCO</name>